<reference evidence="3" key="1">
    <citation type="submission" date="2017-07" db="EMBL/GenBank/DDBJ databases">
        <authorList>
            <person name="Varghese N."/>
            <person name="Submissions S."/>
        </authorList>
    </citation>
    <scope>NUCLEOTIDE SEQUENCE [LARGE SCALE GENOMIC DNA]</scope>
    <source>
        <strain evidence="3">NLAE-zl-C134</strain>
    </source>
</reference>
<dbReference type="InterPro" id="IPR006637">
    <property type="entry name" value="ChW"/>
</dbReference>
<proteinExistence type="predicted"/>
<name>A0A316A434_9FIRM</name>
<sequence length="1403" mass="155032">MKRCKKAFILLTASLFLAVCVPVESKAEEEQDKACVEQENQIEMSLEEMFTDTVCTFETVIEMLYKEKGTVEALQNLEKRVQKDFYDKIGQDNQYKFTLFYKYTLLSAGINGKEEWNTAEELDEALKCYEMLAVWHGEKNVTEKEQVEDQFRVWEEDNPDKGFQFYVEYLQTMAEFDVKEFLSLLDGIEGASNEGDRTRASEEVKKYIYNLYGFEIVTGENTEEKEIINEERSVKEEEVTENAREEPGKNIPGIMTMAAAEVQAVYKPYCQAYGWEDWVSSGAEAGSPGERKRIEALQIKVTGGKDIGITYQAYVQGKGWINWANDGGTSGTAGQGLRLEAFRAKLTGANTAGYDVYYRAYCEGYGWLGWAKNGQTAGTVHLSKTMYSFQVVVVPAGLPAPGPTSNPLQTDAVARVGSTYYTTFDGAFSAVPDGGTMYVIRNCTAGHNVTTKSFTIYPEEQNVVITANSNLGEEPAGIIAAPQSTPEDKTGTWTLSGMDGYTLTIDGNGKCSSGILASSCKITMNLKTGVRLRNGITNGIWNGWGTTNVYDDVIIYGNRHAGITTWGGTVNIYGGDIHSNSITGVRGRIIHMSGGKVHHNGYVGIEAQGAVSNTAITITGGSIYSNAVDGVTAYAANGVCTTNISGGEIYSNNSAGVRSAAPSGTLILSNHPRIFKNEIGIVTEAATTLSGGMVYENRAGGIRTSKSFTISGGAIHSNKTGENGGGIYNSGILTVSGGEVYSNSAVFGGGIYNLGTLSVTGGSISRNSSTLGRGVYQGGIMNMSGGACIDGSNDIYLPETRNMVTVTGALTSGRTAALITPSSYILGRTCVRAAYKGAKGSEVYQKFALTPNSPYLLRPGDYQSEGGVTADTDAVISRDYPIYYKKNYNDDTIQVPKDSNKFWYESARISGQIPSFGSIEFKGWAENPDAKEAKYQPGDTIHAANNKGTTLYAVWKTEIRVAYIGNDADSGHPRSEYVTLKQCRENNGYEIKKNTGYTNFSRKGYAFAGWGNNKSKTNIKDVRYPENQKNKITFEELYQTAKEQQKNTAGGSAIPEAELYSIWDEAPKISADDNLEFYEGTEVTKKILLSNIKAFDKEDGDITRNVRIIRIKYADGRRMDGERRKGTVDIWERDMPEEYKLDTWFLQLDKEESPAVHKITYAVTDSAGTETILEWEVKIKYNEFPVIEAADWYFTLEEAQDGVITEDVLVKSALENGRLKVEDQEDDVLYPGTILQKVKLADFHPGEFTEFKESGYIVLTYSVQDSMGPEGEGKETLFQVTVHVVEDGEIIKPEPAKYVRFINKENYEKNVGIETEDLESAEKERLNQNGGLNIDSKWYQNSIYRSLISSMWSEEKTPDKVWHFSCEDVQKVKEYINIYGIGNSQEESALDKFLEKFPFFMQK</sequence>
<dbReference type="Gene3D" id="2.60.40.10">
    <property type="entry name" value="Immunoglobulins"/>
    <property type="match status" value="1"/>
</dbReference>
<dbReference type="InterPro" id="IPR013783">
    <property type="entry name" value="Ig-like_fold"/>
</dbReference>
<accession>A0A316A434</accession>
<dbReference type="InterPro" id="IPR006626">
    <property type="entry name" value="PbH1"/>
</dbReference>
<dbReference type="Pfam" id="PF07538">
    <property type="entry name" value="ChW"/>
    <property type="match status" value="3"/>
</dbReference>
<evidence type="ECO:0000313" key="2">
    <source>
        <dbReference type="EMBL" id="SUQ12713.1"/>
    </source>
</evidence>
<evidence type="ECO:0000256" key="1">
    <source>
        <dbReference type="SAM" id="SignalP"/>
    </source>
</evidence>
<feature type="chain" id="PRO_5043163583" evidence="1">
    <location>
        <begin position="28"/>
        <end position="1403"/>
    </location>
</feature>
<dbReference type="SMART" id="SM00710">
    <property type="entry name" value="PbH1"/>
    <property type="match status" value="5"/>
</dbReference>
<dbReference type="InterPro" id="IPR012334">
    <property type="entry name" value="Pectin_lyas_fold"/>
</dbReference>
<evidence type="ECO:0000313" key="3">
    <source>
        <dbReference type="Proteomes" id="UP000254051"/>
    </source>
</evidence>
<dbReference type="SMART" id="SM00728">
    <property type="entry name" value="ChW"/>
    <property type="match status" value="3"/>
</dbReference>
<dbReference type="EMBL" id="UHJJ01000001">
    <property type="protein sequence ID" value="SUQ12713.1"/>
    <property type="molecule type" value="Genomic_DNA"/>
</dbReference>
<dbReference type="Proteomes" id="UP000254051">
    <property type="component" value="Unassembled WGS sequence"/>
</dbReference>
<dbReference type="OrthoDB" id="2061954at2"/>
<organism evidence="2 3">
    <name type="scientific">Faecalicatena contorta</name>
    <dbReference type="NCBI Taxonomy" id="39482"/>
    <lineage>
        <taxon>Bacteria</taxon>
        <taxon>Bacillati</taxon>
        <taxon>Bacillota</taxon>
        <taxon>Clostridia</taxon>
        <taxon>Lachnospirales</taxon>
        <taxon>Lachnospiraceae</taxon>
        <taxon>Faecalicatena</taxon>
    </lineage>
</organism>
<keyword evidence="3" id="KW-1185">Reference proteome</keyword>
<keyword evidence="1" id="KW-0732">Signal</keyword>
<dbReference type="Gene3D" id="2.160.20.10">
    <property type="entry name" value="Single-stranded right-handed beta-helix, Pectin lyase-like"/>
    <property type="match status" value="1"/>
</dbReference>
<gene>
    <name evidence="2" type="ORF">SAMN05216529_101610</name>
</gene>
<dbReference type="RefSeq" id="WP_109708711.1">
    <property type="nucleotide sequence ID" value="NZ_QGDS01000001.1"/>
</dbReference>
<protein>
    <submittedName>
        <fullName evidence="2">Uncharacterized conserved protein YjdB, contains Ig-like domain</fullName>
    </submittedName>
</protein>
<feature type="signal peptide" evidence="1">
    <location>
        <begin position="1"/>
        <end position="27"/>
    </location>
</feature>